<dbReference type="InterPro" id="IPR003782">
    <property type="entry name" value="SCO1/SenC"/>
</dbReference>
<dbReference type="Gene3D" id="3.40.30.10">
    <property type="entry name" value="Glutaredoxin"/>
    <property type="match status" value="1"/>
</dbReference>
<evidence type="ECO:0008006" key="6">
    <source>
        <dbReference type="Google" id="ProtNLM"/>
    </source>
</evidence>
<dbReference type="CDD" id="cd02968">
    <property type="entry name" value="SCO"/>
    <property type="match status" value="1"/>
</dbReference>
<dbReference type="AlphaFoldDB" id="A0A512DSU4"/>
<dbReference type="PANTHER" id="PTHR12151">
    <property type="entry name" value="ELECTRON TRANSPORT PROTIN SCO1/SENC FAMILY MEMBER"/>
    <property type="match status" value="1"/>
</dbReference>
<dbReference type="GO" id="GO:0046872">
    <property type="term" value="F:metal ion binding"/>
    <property type="evidence" value="ECO:0007669"/>
    <property type="project" value="UniProtKB-KW"/>
</dbReference>
<dbReference type="InterPro" id="IPR036249">
    <property type="entry name" value="Thioredoxin-like_sf"/>
</dbReference>
<keyword evidence="5" id="KW-1185">Reference proteome</keyword>
<accession>A0A512DSU4</accession>
<dbReference type="SUPFAM" id="SSF52833">
    <property type="entry name" value="Thioredoxin-like"/>
    <property type="match status" value="1"/>
</dbReference>
<evidence type="ECO:0000256" key="3">
    <source>
        <dbReference type="PIRSR" id="PIRSR603782-2"/>
    </source>
</evidence>
<feature type="binding site" evidence="2">
    <location>
        <position position="83"/>
    </location>
    <ligand>
        <name>Cu cation</name>
        <dbReference type="ChEBI" id="CHEBI:23378"/>
    </ligand>
</feature>
<comment type="caution">
    <text evidence="4">The sequence shown here is derived from an EMBL/GenBank/DDBJ whole genome shotgun (WGS) entry which is preliminary data.</text>
</comment>
<reference evidence="4 5" key="1">
    <citation type="submission" date="2019-07" db="EMBL/GenBank/DDBJ databases">
        <title>Whole genome shotgun sequence of Skermanella aerolata NBRC 106429.</title>
        <authorList>
            <person name="Hosoyama A."/>
            <person name="Uohara A."/>
            <person name="Ohji S."/>
            <person name="Ichikawa N."/>
        </authorList>
    </citation>
    <scope>NUCLEOTIDE SEQUENCE [LARGE SCALE GENOMIC DNA]</scope>
    <source>
        <strain evidence="4 5">NBRC 106429</strain>
    </source>
</reference>
<dbReference type="Proteomes" id="UP000321523">
    <property type="component" value="Unassembled WGS sequence"/>
</dbReference>
<keyword evidence="2" id="KW-0479">Metal-binding</keyword>
<dbReference type="EMBL" id="BJYZ01000017">
    <property type="protein sequence ID" value="GEO39542.1"/>
    <property type="molecule type" value="Genomic_DNA"/>
</dbReference>
<evidence type="ECO:0000256" key="2">
    <source>
        <dbReference type="PIRSR" id="PIRSR603782-1"/>
    </source>
</evidence>
<dbReference type="OrthoDB" id="5296507at2"/>
<dbReference type="PANTHER" id="PTHR12151:SF5">
    <property type="entry name" value="AT19154P"/>
    <property type="match status" value="1"/>
</dbReference>
<dbReference type="InterPro" id="IPR006311">
    <property type="entry name" value="TAT_signal"/>
</dbReference>
<comment type="similarity">
    <text evidence="1">Belongs to the SCO1/2 family.</text>
</comment>
<keyword evidence="2" id="KW-0186">Copper</keyword>
<evidence type="ECO:0000313" key="4">
    <source>
        <dbReference type="EMBL" id="GEO39542.1"/>
    </source>
</evidence>
<feature type="binding site" evidence="2">
    <location>
        <position position="79"/>
    </location>
    <ligand>
        <name>Cu cation</name>
        <dbReference type="ChEBI" id="CHEBI:23378"/>
    </ligand>
</feature>
<sequence length="207" mass="22750">MDMRRRQFLVSSAVIVGGVLLGTTMADLIAPAEGESFDGSPDGRFPNIVLHGHDGGAYRFYDDLIRDKIVLINMFFTGCGDICPLSTQHLVQAQEMLGDRVGRDIFMYSITLNPELDTEPVIRDYAETYGVGPGWLFLRASRDDTELLRRALGFVDPDPALDADLETHIGVVKFGNDAIGRWGACPSFADAEEIVAGVRTLDPIKRT</sequence>
<proteinExistence type="inferred from homology"/>
<dbReference type="PROSITE" id="PS51318">
    <property type="entry name" value="TAT"/>
    <property type="match status" value="1"/>
</dbReference>
<keyword evidence="3" id="KW-1015">Disulfide bond</keyword>
<dbReference type="RefSeq" id="WP_052830938.1">
    <property type="nucleotide sequence ID" value="NZ_BJYZ01000017.1"/>
</dbReference>
<feature type="disulfide bond" description="Redox-active" evidence="3">
    <location>
        <begin position="79"/>
        <end position="83"/>
    </location>
</feature>
<gene>
    <name evidence="4" type="ORF">SAE02_36900</name>
</gene>
<organism evidence="4 5">
    <name type="scientific">Skermanella aerolata</name>
    <dbReference type="NCBI Taxonomy" id="393310"/>
    <lineage>
        <taxon>Bacteria</taxon>
        <taxon>Pseudomonadati</taxon>
        <taxon>Pseudomonadota</taxon>
        <taxon>Alphaproteobacteria</taxon>
        <taxon>Rhodospirillales</taxon>
        <taxon>Azospirillaceae</taxon>
        <taxon>Skermanella</taxon>
    </lineage>
</organism>
<dbReference type="Pfam" id="PF02630">
    <property type="entry name" value="SCO1-SenC"/>
    <property type="match status" value="1"/>
</dbReference>
<evidence type="ECO:0000256" key="1">
    <source>
        <dbReference type="ARBA" id="ARBA00010996"/>
    </source>
</evidence>
<protein>
    <recommendedName>
        <fullName evidence="6">SCO family protein</fullName>
    </recommendedName>
</protein>
<name>A0A512DSU4_9PROT</name>
<evidence type="ECO:0000313" key="5">
    <source>
        <dbReference type="Proteomes" id="UP000321523"/>
    </source>
</evidence>